<dbReference type="PRINTS" id="PR00420">
    <property type="entry name" value="RNGMNOXGNASE"/>
</dbReference>
<dbReference type="GO" id="GO:0019805">
    <property type="term" value="P:quinolinate biosynthetic process"/>
    <property type="evidence" value="ECO:0007669"/>
    <property type="project" value="UniProtKB-UniRule"/>
</dbReference>
<dbReference type="AlphaFoldDB" id="A0A9W8A602"/>
<comment type="catalytic activity">
    <reaction evidence="9 10">
        <text>L-kynurenine + NADPH + O2 + H(+) = 3-hydroxy-L-kynurenine + NADP(+) + H2O</text>
        <dbReference type="Rhea" id="RHEA:20545"/>
        <dbReference type="ChEBI" id="CHEBI:15377"/>
        <dbReference type="ChEBI" id="CHEBI:15378"/>
        <dbReference type="ChEBI" id="CHEBI:15379"/>
        <dbReference type="ChEBI" id="CHEBI:57783"/>
        <dbReference type="ChEBI" id="CHEBI:57959"/>
        <dbReference type="ChEBI" id="CHEBI:58125"/>
        <dbReference type="ChEBI" id="CHEBI:58349"/>
        <dbReference type="EC" id="1.14.13.9"/>
    </reaction>
</comment>
<comment type="function">
    <text evidence="10">Catalyzes the hydroxylation of L-kynurenine (L-Kyn) to form 3-hydroxy-L-kynurenine (L-3OHKyn). Required for synthesis of quinolinic acid.</text>
</comment>
<feature type="transmembrane region" description="Helical" evidence="11">
    <location>
        <begin position="448"/>
        <end position="469"/>
    </location>
</feature>
<dbReference type="SUPFAM" id="SSF51905">
    <property type="entry name" value="FAD/NAD(P)-binding domain"/>
    <property type="match status" value="1"/>
</dbReference>
<feature type="transmembrane region" description="Helical" evidence="11">
    <location>
        <begin position="15"/>
        <end position="33"/>
    </location>
</feature>
<comment type="cofactor">
    <cofactor evidence="1 10">
        <name>FAD</name>
        <dbReference type="ChEBI" id="CHEBI:57692"/>
    </cofactor>
</comment>
<proteinExistence type="inferred from homology"/>
<dbReference type="Gene3D" id="3.50.50.60">
    <property type="entry name" value="FAD/NAD(P)-binding domain"/>
    <property type="match status" value="1"/>
</dbReference>
<keyword evidence="10" id="KW-1000">Mitochondrion outer membrane</keyword>
<keyword evidence="7 10" id="KW-0503">Monooxygenase</keyword>
<evidence type="ECO:0000256" key="1">
    <source>
        <dbReference type="ARBA" id="ARBA00001974"/>
    </source>
</evidence>
<dbReference type="EC" id="1.14.13.9" evidence="10"/>
<dbReference type="GO" id="GO:0034354">
    <property type="term" value="P:'de novo' NAD+ biosynthetic process from L-tryptophan"/>
    <property type="evidence" value="ECO:0007669"/>
    <property type="project" value="UniProtKB-UniRule"/>
</dbReference>
<dbReference type="GO" id="GO:0004502">
    <property type="term" value="F:kynurenine 3-monooxygenase activity"/>
    <property type="evidence" value="ECO:0007669"/>
    <property type="project" value="UniProtKB-UniRule"/>
</dbReference>
<dbReference type="GO" id="GO:0071949">
    <property type="term" value="F:FAD binding"/>
    <property type="evidence" value="ECO:0007669"/>
    <property type="project" value="InterPro"/>
</dbReference>
<dbReference type="Pfam" id="PF01494">
    <property type="entry name" value="FAD_binding_3"/>
    <property type="match status" value="1"/>
</dbReference>
<accession>A0A9W8A602</accession>
<gene>
    <name evidence="10 13" type="primary">BNA4</name>
    <name evidence="13" type="ORF">H4219_002784</name>
</gene>
<dbReference type="GO" id="GO:0043420">
    <property type="term" value="P:anthranilate metabolic process"/>
    <property type="evidence" value="ECO:0007669"/>
    <property type="project" value="UniProtKB-UniRule"/>
</dbReference>
<evidence type="ECO:0000256" key="3">
    <source>
        <dbReference type="ARBA" id="ARBA00022642"/>
    </source>
</evidence>
<dbReference type="GO" id="GO:0006569">
    <property type="term" value="P:L-tryptophan catabolic process"/>
    <property type="evidence" value="ECO:0007669"/>
    <property type="project" value="UniProtKB-UniRule"/>
</dbReference>
<evidence type="ECO:0000256" key="10">
    <source>
        <dbReference type="HAMAP-Rule" id="MF_03018"/>
    </source>
</evidence>
<evidence type="ECO:0000256" key="9">
    <source>
        <dbReference type="ARBA" id="ARBA00047818"/>
    </source>
</evidence>
<dbReference type="FunFam" id="3.50.50.60:FF:000129">
    <property type="entry name" value="Kynurenine 3-monooxygenase"/>
    <property type="match status" value="1"/>
</dbReference>
<sequence>MPPTQSGSMESPRNTVAVVGGGLVGALASLYFAKRGWKVLVFEKRPDTRLPENQGFARGRSINLAISERGLSSLGRVDPDLESMVLDMSIPMHGRMIHSPTGHLESHPYSVFGEHINSVSRSDLNSLLLSKAEEYPDVDIYFNHSFTSADFDSNTLKFADRANNKEVTFTADLIIGADGHYSKVRQELQRKTMVNFQQEFIEHGYCELTMNPKNGKFAMDPNHLHIWPRKTFMLIALPNLSNSFTCTLFMPWRDFEKIKNDDDLMALFNTHFPDAVDLIGHDNLKKEYFSNPKGNLGYIKCKPYNYKGKVVILGDAAHCMVPFYGQGVNCGFQDVAALDEIMLSASNACNDSTSSMTSNQLQAALDEYSATRPKDAAAIVDMALEHYIEMRSDVSDFSYKLRKNLEGVLQKWMPTRFMPLYSMVTFSQIPYSEVVKRAHRQDQILKNVVSLSLTALSVCLVGIGVRYIYPLASIKLPAFSEVARLFRKP</sequence>
<dbReference type="HAMAP" id="MF_01971">
    <property type="entry name" value="Kynurenine_monooxygenase"/>
    <property type="match status" value="1"/>
</dbReference>
<protein>
    <recommendedName>
        <fullName evidence="10">Kynurenine 3-monooxygenase</fullName>
        <ecNumber evidence="10">1.14.13.9</ecNumber>
    </recommendedName>
    <alternativeName>
        <fullName evidence="10">Biosynthesis of nicotinic acid protein 4</fullName>
    </alternativeName>
    <alternativeName>
        <fullName evidence="10">Kynurenine 3-hydroxylase</fullName>
    </alternativeName>
</protein>
<keyword evidence="5 10" id="KW-0521">NADP</keyword>
<dbReference type="Proteomes" id="UP001150538">
    <property type="component" value="Unassembled WGS sequence"/>
</dbReference>
<evidence type="ECO:0000256" key="8">
    <source>
        <dbReference type="ARBA" id="ARBA00023128"/>
    </source>
</evidence>
<feature type="domain" description="FAD-binding" evidence="12">
    <location>
        <begin position="15"/>
        <end position="344"/>
    </location>
</feature>
<comment type="similarity">
    <text evidence="10">Belongs to the aromatic-ring hydroxylase family. KMO subfamily.</text>
</comment>
<evidence type="ECO:0000259" key="12">
    <source>
        <dbReference type="Pfam" id="PF01494"/>
    </source>
</evidence>
<keyword evidence="3 10" id="KW-0662">Pyridine nucleotide biosynthesis</keyword>
<evidence type="ECO:0000256" key="5">
    <source>
        <dbReference type="ARBA" id="ARBA00022857"/>
    </source>
</evidence>
<keyword evidence="4 10" id="KW-0274">FAD</keyword>
<dbReference type="OrthoDB" id="10053569at2759"/>
<comment type="pathway">
    <text evidence="10">Cofactor biosynthesis; NAD(+) biosynthesis; quinolinate from L-kynurenine: step 1/3.</text>
</comment>
<keyword evidence="6 10" id="KW-0560">Oxidoreductase</keyword>
<evidence type="ECO:0000313" key="13">
    <source>
        <dbReference type="EMBL" id="KAJ1918143.1"/>
    </source>
</evidence>
<dbReference type="GO" id="GO:0070189">
    <property type="term" value="P:kynurenine metabolic process"/>
    <property type="evidence" value="ECO:0007669"/>
    <property type="project" value="TreeGrafter"/>
</dbReference>
<dbReference type="GO" id="GO:0005741">
    <property type="term" value="C:mitochondrial outer membrane"/>
    <property type="evidence" value="ECO:0007669"/>
    <property type="project" value="UniProtKB-SubCell"/>
</dbReference>
<keyword evidence="10 11" id="KW-0472">Membrane</keyword>
<dbReference type="PANTHER" id="PTHR46028:SF2">
    <property type="entry name" value="KYNURENINE 3-MONOOXYGENASE"/>
    <property type="match status" value="1"/>
</dbReference>
<dbReference type="InterPro" id="IPR027545">
    <property type="entry name" value="Kynurenine_monooxygenase"/>
</dbReference>
<dbReference type="EMBL" id="JANBPU010000052">
    <property type="protein sequence ID" value="KAJ1918143.1"/>
    <property type="molecule type" value="Genomic_DNA"/>
</dbReference>
<comment type="subcellular location">
    <subcellularLocation>
        <location evidence="10">Mitochondrion outer membrane</location>
    </subcellularLocation>
</comment>
<evidence type="ECO:0000256" key="6">
    <source>
        <dbReference type="ARBA" id="ARBA00023002"/>
    </source>
</evidence>
<dbReference type="InterPro" id="IPR002938">
    <property type="entry name" value="FAD-bd"/>
</dbReference>
<keyword evidence="11" id="KW-1133">Transmembrane helix</keyword>
<evidence type="ECO:0000256" key="7">
    <source>
        <dbReference type="ARBA" id="ARBA00023033"/>
    </source>
</evidence>
<dbReference type="PANTHER" id="PTHR46028">
    <property type="entry name" value="KYNURENINE 3-MONOOXYGENASE"/>
    <property type="match status" value="1"/>
</dbReference>
<evidence type="ECO:0000313" key="14">
    <source>
        <dbReference type="Proteomes" id="UP001150538"/>
    </source>
</evidence>
<keyword evidence="2 10" id="KW-0285">Flavoprotein</keyword>
<reference evidence="13" key="1">
    <citation type="submission" date="2022-07" db="EMBL/GenBank/DDBJ databases">
        <title>Phylogenomic reconstructions and comparative analyses of Kickxellomycotina fungi.</title>
        <authorList>
            <person name="Reynolds N.K."/>
            <person name="Stajich J.E."/>
            <person name="Barry K."/>
            <person name="Grigoriev I.V."/>
            <person name="Crous P."/>
            <person name="Smith M.E."/>
        </authorList>
    </citation>
    <scope>NUCLEOTIDE SEQUENCE</scope>
    <source>
        <strain evidence="13">NBRC 100468</strain>
    </source>
</reference>
<evidence type="ECO:0000256" key="4">
    <source>
        <dbReference type="ARBA" id="ARBA00022827"/>
    </source>
</evidence>
<organism evidence="13 14">
    <name type="scientific">Mycoemilia scoparia</name>
    <dbReference type="NCBI Taxonomy" id="417184"/>
    <lineage>
        <taxon>Eukaryota</taxon>
        <taxon>Fungi</taxon>
        <taxon>Fungi incertae sedis</taxon>
        <taxon>Zoopagomycota</taxon>
        <taxon>Kickxellomycotina</taxon>
        <taxon>Kickxellomycetes</taxon>
        <taxon>Kickxellales</taxon>
        <taxon>Kickxellaceae</taxon>
        <taxon>Mycoemilia</taxon>
    </lineage>
</organism>
<evidence type="ECO:0000256" key="11">
    <source>
        <dbReference type="SAM" id="Phobius"/>
    </source>
</evidence>
<name>A0A9W8A602_9FUNG</name>
<evidence type="ECO:0000256" key="2">
    <source>
        <dbReference type="ARBA" id="ARBA00022630"/>
    </source>
</evidence>
<keyword evidence="14" id="KW-1185">Reference proteome</keyword>
<keyword evidence="11" id="KW-0812">Transmembrane</keyword>
<comment type="caution">
    <text evidence="13">The sequence shown here is derived from an EMBL/GenBank/DDBJ whole genome shotgun (WGS) entry which is preliminary data.</text>
</comment>
<keyword evidence="8 10" id="KW-0496">Mitochondrion</keyword>
<dbReference type="InterPro" id="IPR036188">
    <property type="entry name" value="FAD/NAD-bd_sf"/>
</dbReference>